<accession>A0A875S480</accession>
<dbReference type="Pfam" id="PF08508">
    <property type="entry name" value="DUF1746"/>
    <property type="match status" value="1"/>
</dbReference>
<dbReference type="InterPro" id="IPR013715">
    <property type="entry name" value="DUF1746"/>
</dbReference>
<keyword evidence="1" id="KW-0812">Transmembrane</keyword>
<keyword evidence="1" id="KW-0472">Membrane</keyword>
<feature type="domain" description="DUF1746" evidence="2">
    <location>
        <begin position="1"/>
        <end position="116"/>
    </location>
</feature>
<keyword evidence="4" id="KW-1185">Reference proteome</keyword>
<dbReference type="KEGG" id="bnn:FOA43_001395"/>
<dbReference type="RefSeq" id="XP_038777639.1">
    <property type="nucleotide sequence ID" value="XM_038921711.1"/>
</dbReference>
<sequence length="218" mass="24468">MRSFVQFVLGHTPNSMTHDLSSSAQIIDNLSIPNRKVLSQKVLRVAAFAALVSVLSHIFLLGGSNLQMGDSFFENKDYQYGHILMAFVGERKFRSWFTSCCYLVSLDLMVTAFQVIVFCVNYSIKFELSEISITEEAGPVEDGVTCENGRKEYDGYQGDVLVYKFEPLKVLDTVRKYTKEEMIDVGAQNVETATNTDFGLPEMPGGFTMRDFNVGNMV</sequence>
<dbReference type="EMBL" id="CP064812">
    <property type="protein sequence ID" value="QPG74074.1"/>
    <property type="molecule type" value="Genomic_DNA"/>
</dbReference>
<reference evidence="3" key="1">
    <citation type="submission" date="2020-10" db="EMBL/GenBank/DDBJ databases">
        <authorList>
            <person name="Roach M.J.R."/>
        </authorList>
    </citation>
    <scope>NUCLEOTIDE SEQUENCE</scope>
    <source>
        <strain evidence="3">CBS 1945</strain>
    </source>
</reference>
<feature type="transmembrane region" description="Helical" evidence="1">
    <location>
        <begin position="96"/>
        <end position="120"/>
    </location>
</feature>
<protein>
    <recommendedName>
        <fullName evidence="2">DUF1746 domain-containing protein</fullName>
    </recommendedName>
</protein>
<dbReference type="OrthoDB" id="3991545at2759"/>
<gene>
    <name evidence="3" type="ORF">FOA43_001395</name>
</gene>
<proteinExistence type="predicted"/>
<evidence type="ECO:0000313" key="3">
    <source>
        <dbReference type="EMBL" id="QPG74074.1"/>
    </source>
</evidence>
<dbReference type="AlphaFoldDB" id="A0A875S480"/>
<dbReference type="Proteomes" id="UP000662931">
    <property type="component" value="Chromosome 1"/>
</dbReference>
<dbReference type="GeneID" id="62194796"/>
<evidence type="ECO:0000259" key="2">
    <source>
        <dbReference type="Pfam" id="PF08508"/>
    </source>
</evidence>
<name>A0A875S480_EENNA</name>
<evidence type="ECO:0000256" key="1">
    <source>
        <dbReference type="SAM" id="Phobius"/>
    </source>
</evidence>
<keyword evidence="1" id="KW-1133">Transmembrane helix</keyword>
<organism evidence="3 4">
    <name type="scientific">Eeniella nana</name>
    <name type="common">Yeast</name>
    <name type="synonym">Brettanomyces nanus</name>
    <dbReference type="NCBI Taxonomy" id="13502"/>
    <lineage>
        <taxon>Eukaryota</taxon>
        <taxon>Fungi</taxon>
        <taxon>Dikarya</taxon>
        <taxon>Ascomycota</taxon>
        <taxon>Saccharomycotina</taxon>
        <taxon>Pichiomycetes</taxon>
        <taxon>Pichiales</taxon>
        <taxon>Pichiaceae</taxon>
        <taxon>Brettanomyces</taxon>
    </lineage>
</organism>
<feature type="transmembrane region" description="Helical" evidence="1">
    <location>
        <begin position="42"/>
        <end position="62"/>
    </location>
</feature>
<evidence type="ECO:0000313" key="4">
    <source>
        <dbReference type="Proteomes" id="UP000662931"/>
    </source>
</evidence>